<protein>
    <submittedName>
        <fullName evidence="1">Uncharacterized protein</fullName>
    </submittedName>
</protein>
<organism evidence="1 2">
    <name type="scientific">Enterobacteria phage SEGD1</name>
    <dbReference type="NCBI Taxonomy" id="1805456"/>
    <lineage>
        <taxon>Viruses</taxon>
        <taxon>Duplodnaviria</taxon>
        <taxon>Heunggongvirae</taxon>
        <taxon>Uroviricota</taxon>
        <taxon>Caudoviricetes</taxon>
        <taxon>Chimalliviridae</taxon>
        <taxon>Seoulvirus</taxon>
        <taxon>Seoulvirus SPN3US</taxon>
    </lineage>
</organism>
<proteinExistence type="predicted"/>
<gene>
    <name evidence="1" type="ORF">SEGD1_227</name>
</gene>
<reference evidence="1 2" key="1">
    <citation type="submission" date="2016-02" db="EMBL/GenBank/DDBJ databases">
        <title>Complete genome sequence of a polyvalent bacteriophage, SEGD1, simultaneously inhibiting both Salmonella enterica and Escherichia coli O157:H7.</title>
        <authorList>
            <person name="Fan J."/>
            <person name="Ma J."/>
        </authorList>
    </citation>
    <scope>NUCLEOTIDE SEQUENCE [LARGE SCALE GENOMIC DNA]</scope>
</reference>
<dbReference type="Proteomes" id="UP000223976">
    <property type="component" value="Segment"/>
</dbReference>
<evidence type="ECO:0000313" key="1">
    <source>
        <dbReference type="EMBL" id="AMR59874.1"/>
    </source>
</evidence>
<sequence length="424" mass="45241">MKLNNLDGITNQISSTTGAIENKVNDVQNRVQSTIGNAERGIESAQNLYNNATAKAGETFDKISNIGNTISEKFGNVFGGGDQVTVGGKKAAGSAASGVSPPQRVPTFASNTKEALPVIDPQKRDVSEPFQKVNQEGKTALSYLSPGGAGSLLSKGWDTLTDLRDSALSAVGTDYASVKARLESTMNIAGQLAKLPGEVQREIGNYVDMANSAKWQVTALIDDVTHTFDSFKDLDDFLSIDGIIDSFTGGSGNFSSLDINTSSALIYGMSTKLNQYGLPNRIDPMIQAITDPVAQQALYGELMIQAAAAGNLNSVEYYLPKLQPGQGAEIADTVIQNLLMNLNVEPGVGYSTYGQRLLTLFKALNPNWDISKTNPGMVELKLYTYANSNAIQALLTTEKRPYVIAGGSVQYQSASTLVQSYFAL</sequence>
<name>A0A142IIT6_9CAUD</name>
<dbReference type="EMBL" id="KU726251">
    <property type="protein sequence ID" value="AMR59874.1"/>
    <property type="molecule type" value="Genomic_DNA"/>
</dbReference>
<evidence type="ECO:0000313" key="2">
    <source>
        <dbReference type="Proteomes" id="UP000223976"/>
    </source>
</evidence>
<accession>A0A142IIT6</accession>